<dbReference type="Pfam" id="PF02897">
    <property type="entry name" value="Peptidase_S9_N"/>
    <property type="match status" value="1"/>
</dbReference>
<dbReference type="Pfam" id="PF00326">
    <property type="entry name" value="Peptidase_S9"/>
    <property type="match status" value="1"/>
</dbReference>
<dbReference type="GO" id="GO:0006508">
    <property type="term" value="P:proteolysis"/>
    <property type="evidence" value="ECO:0007669"/>
    <property type="project" value="UniProtKB-KW"/>
</dbReference>
<keyword evidence="4" id="KW-0720">Serine protease</keyword>
<dbReference type="GO" id="GO:0004252">
    <property type="term" value="F:serine-type endopeptidase activity"/>
    <property type="evidence" value="ECO:0007669"/>
    <property type="project" value="InterPro"/>
</dbReference>
<evidence type="ECO:0000256" key="4">
    <source>
        <dbReference type="ARBA" id="ARBA00022825"/>
    </source>
</evidence>
<evidence type="ECO:0000313" key="7">
    <source>
        <dbReference type="EMBL" id="BBM82391.1"/>
    </source>
</evidence>
<keyword evidence="2" id="KW-0645">Protease</keyword>
<dbReference type="Gene3D" id="3.40.50.1820">
    <property type="entry name" value="alpha/beta hydrolase"/>
    <property type="match status" value="1"/>
</dbReference>
<dbReference type="InterPro" id="IPR002470">
    <property type="entry name" value="Peptidase_S9A"/>
</dbReference>
<dbReference type="PRINTS" id="PR00862">
    <property type="entry name" value="PROLIGOPTASE"/>
</dbReference>
<dbReference type="Proteomes" id="UP000326354">
    <property type="component" value="Chromosome"/>
</dbReference>
<evidence type="ECO:0000256" key="1">
    <source>
        <dbReference type="ARBA" id="ARBA00005228"/>
    </source>
</evidence>
<evidence type="ECO:0000256" key="3">
    <source>
        <dbReference type="ARBA" id="ARBA00022801"/>
    </source>
</evidence>
<evidence type="ECO:0000256" key="2">
    <source>
        <dbReference type="ARBA" id="ARBA00022670"/>
    </source>
</evidence>
<dbReference type="InterPro" id="IPR029058">
    <property type="entry name" value="AB_hydrolase_fold"/>
</dbReference>
<evidence type="ECO:0000259" key="5">
    <source>
        <dbReference type="Pfam" id="PF00326"/>
    </source>
</evidence>
<comment type="similarity">
    <text evidence="1">Belongs to the peptidase S9A family.</text>
</comment>
<dbReference type="EMBL" id="AP019860">
    <property type="protein sequence ID" value="BBM82391.1"/>
    <property type="molecule type" value="Genomic_DNA"/>
</dbReference>
<evidence type="ECO:0000259" key="6">
    <source>
        <dbReference type="Pfam" id="PF02897"/>
    </source>
</evidence>
<dbReference type="OrthoDB" id="9801421at2"/>
<keyword evidence="8" id="KW-1185">Reference proteome</keyword>
<reference evidence="7 8" key="1">
    <citation type="submission" date="2019-08" db="EMBL/GenBank/DDBJ databases">
        <title>Complete genome sequence of Candidatus Uab amorphum.</title>
        <authorList>
            <person name="Shiratori T."/>
            <person name="Suzuki S."/>
            <person name="Kakizawa Y."/>
            <person name="Ishida K."/>
        </authorList>
    </citation>
    <scope>NUCLEOTIDE SEQUENCE [LARGE SCALE GENOMIC DNA]</scope>
    <source>
        <strain evidence="7 8">SRT547</strain>
    </source>
</reference>
<dbReference type="RefSeq" id="WP_151966640.1">
    <property type="nucleotide sequence ID" value="NZ_AP019860.1"/>
</dbReference>
<feature type="domain" description="Peptidase S9 prolyl oligopeptidase catalytic" evidence="5">
    <location>
        <begin position="461"/>
        <end position="677"/>
    </location>
</feature>
<dbReference type="Gene3D" id="2.130.10.120">
    <property type="entry name" value="Prolyl oligopeptidase, N-terminal domain"/>
    <property type="match status" value="1"/>
</dbReference>
<dbReference type="AlphaFoldDB" id="A0A5S9IJ85"/>
<protein>
    <submittedName>
        <fullName evidence="7">Oligopeptidase B</fullName>
    </submittedName>
</protein>
<dbReference type="FunFam" id="3.40.50.1820:FF:000005">
    <property type="entry name" value="Prolyl endopeptidase"/>
    <property type="match status" value="1"/>
</dbReference>
<dbReference type="InterPro" id="IPR023302">
    <property type="entry name" value="Pept_S9A_N"/>
</dbReference>
<dbReference type="SUPFAM" id="SSF50993">
    <property type="entry name" value="Peptidase/esterase 'gauge' domain"/>
    <property type="match status" value="1"/>
</dbReference>
<proteinExistence type="inferred from homology"/>
<organism evidence="7 8">
    <name type="scientific">Uabimicrobium amorphum</name>
    <dbReference type="NCBI Taxonomy" id="2596890"/>
    <lineage>
        <taxon>Bacteria</taxon>
        <taxon>Pseudomonadati</taxon>
        <taxon>Planctomycetota</taxon>
        <taxon>Candidatus Uabimicrobiia</taxon>
        <taxon>Candidatus Uabimicrobiales</taxon>
        <taxon>Candidatus Uabimicrobiaceae</taxon>
        <taxon>Candidatus Uabimicrobium</taxon>
    </lineage>
</organism>
<dbReference type="SUPFAM" id="SSF53474">
    <property type="entry name" value="alpha/beta-Hydrolases"/>
    <property type="match status" value="1"/>
</dbReference>
<feature type="domain" description="Peptidase S9A N-terminal" evidence="6">
    <location>
        <begin position="6"/>
        <end position="403"/>
    </location>
</feature>
<dbReference type="InterPro" id="IPR001375">
    <property type="entry name" value="Peptidase_S9_cat"/>
</dbReference>
<name>A0A5S9IJ85_UABAM</name>
<dbReference type="KEGG" id="uam:UABAM_00734"/>
<accession>A0A5S9IJ85</accession>
<keyword evidence="3" id="KW-0378">Hydrolase</keyword>
<dbReference type="InterPro" id="IPR051543">
    <property type="entry name" value="Serine_Peptidase_S9A"/>
</dbReference>
<gene>
    <name evidence="7" type="ORF">UABAM_00734</name>
</gene>
<dbReference type="PANTHER" id="PTHR11757:SF19">
    <property type="entry name" value="PROLYL ENDOPEPTIDASE-LIKE"/>
    <property type="match status" value="1"/>
</dbReference>
<evidence type="ECO:0000313" key="8">
    <source>
        <dbReference type="Proteomes" id="UP000326354"/>
    </source>
</evidence>
<dbReference type="PANTHER" id="PTHR11757">
    <property type="entry name" value="PROTEASE FAMILY S9A OLIGOPEPTIDASE"/>
    <property type="match status" value="1"/>
</dbReference>
<sequence>MSENTPKAKKIPKELTIHDHTRIDDYYWLNDRENPQVVDYLNQENSYTDNALEHTQDLQQKLYDEIIGRIKQQDESVPYYANEYYYYVKFFEGKEYPVYCRKHLNLENEEQVILDVNVLAEGHSYYQVKGLNVSQDNTLVAFGVDTNGRRQYKLYIKNLLNNEITDCEIENTVGGVAWTNDNAVFFYAEKDPQSLRPNRILRYSLKTKEREVVYTEDDNTFITFVYKTKSRKYIMIGCYSTVSTEYRFVDADNYHEDFRIIEPRKRDLEYSVDHFAEKFYIVTNDQAKNFKLVETSIHNTSRENWKDVIAHRSDVLIEAIEIFKDFLVVEERQKGLPQLRIIKWDDKSEHYLDFGEPAYMAYISVNREFDTSLLRYGYTSLTTPNSTFDYNMNTKEKTLLKQQTVLGDFSSDRYQSERIEATAQDGVKVPISLVYRKDKKNDAGNPLLLYAYGSYGHSIDPSFSSARLSLLDRGFIFAIAHIRGGQEMGRGWYEDGKLFNKKNTFSDFIACSEHVIEKGYTTKDLLFAEGGSAGGLLMGAVINMSENLYRGVIAAVPFVDVVTTMLDDSIPLTTGEYDEWGNPNVKEYYEYMLSYSPYDNVTAKDYPNMLVTTGLHDSQVQYWEPAKWVAKLRDIKTDNNLLLLHTDMDSGHGGASGRFKRHKLTALEYAFLFHLLGIKE</sequence>